<dbReference type="OrthoDB" id="380123at2157"/>
<reference evidence="1 2" key="1">
    <citation type="submission" date="2016-04" db="EMBL/GenBank/DDBJ databases">
        <title>Genome sequence of Methanobrevibacter curvatus DSM 11111.</title>
        <authorList>
            <person name="Poehlein A."/>
            <person name="Seedorf H."/>
            <person name="Daniel R."/>
        </authorList>
    </citation>
    <scope>NUCLEOTIDE SEQUENCE [LARGE SCALE GENOMIC DNA]</scope>
    <source>
        <strain evidence="1 2">DSM 11111</strain>
    </source>
</reference>
<dbReference type="Proteomes" id="UP000077245">
    <property type="component" value="Unassembled WGS sequence"/>
</dbReference>
<gene>
    <name evidence="1" type="ORF">MBCUR_01040</name>
</gene>
<dbReference type="PATRIC" id="fig|49547.3.peg.112"/>
<evidence type="ECO:0000313" key="1">
    <source>
        <dbReference type="EMBL" id="KZX16257.1"/>
    </source>
</evidence>
<keyword evidence="2" id="KW-1185">Reference proteome</keyword>
<name>A0A166CRD8_9EURY</name>
<proteinExistence type="predicted"/>
<comment type="caution">
    <text evidence="1">The sequence shown here is derived from an EMBL/GenBank/DDBJ whole genome shotgun (WGS) entry which is preliminary data.</text>
</comment>
<evidence type="ECO:0000313" key="2">
    <source>
        <dbReference type="Proteomes" id="UP000077245"/>
    </source>
</evidence>
<sequence length="49" mass="5794">MTKEKDFDCVKFKRQLQDNVWKSSGAKNTKELVDYINKQSLKSSLRRSN</sequence>
<protein>
    <submittedName>
        <fullName evidence="1">Uncharacterized protein</fullName>
    </submittedName>
</protein>
<accession>A0A166CRD8</accession>
<organism evidence="1 2">
    <name type="scientific">Methanobrevibacter curvatus</name>
    <dbReference type="NCBI Taxonomy" id="49547"/>
    <lineage>
        <taxon>Archaea</taxon>
        <taxon>Methanobacteriati</taxon>
        <taxon>Methanobacteriota</taxon>
        <taxon>Methanomada group</taxon>
        <taxon>Methanobacteria</taxon>
        <taxon>Methanobacteriales</taxon>
        <taxon>Methanobacteriaceae</taxon>
        <taxon>Methanobrevibacter</taxon>
    </lineage>
</organism>
<dbReference type="RefSeq" id="WP_157077472.1">
    <property type="nucleotide sequence ID" value="NZ_LWMV01000015.1"/>
</dbReference>
<dbReference type="EMBL" id="LWMV01000015">
    <property type="protein sequence ID" value="KZX16257.1"/>
    <property type="molecule type" value="Genomic_DNA"/>
</dbReference>
<dbReference type="AlphaFoldDB" id="A0A166CRD8"/>